<evidence type="ECO:0000256" key="1">
    <source>
        <dbReference type="SAM" id="MobiDB-lite"/>
    </source>
</evidence>
<name>A0ABN2NMG9_9PSEU</name>
<sequence>MGIASRSKRAARSDSVSSGARSSSSVTGSAESSAFDDSSGTALLSPWVRGTRFAIGDETTRPTPVRRDAAGTGVSNRADVT</sequence>
<organism evidence="2 3">
    <name type="scientific">Pseudonocardia ailaonensis</name>
    <dbReference type="NCBI Taxonomy" id="367279"/>
    <lineage>
        <taxon>Bacteria</taxon>
        <taxon>Bacillati</taxon>
        <taxon>Actinomycetota</taxon>
        <taxon>Actinomycetes</taxon>
        <taxon>Pseudonocardiales</taxon>
        <taxon>Pseudonocardiaceae</taxon>
        <taxon>Pseudonocardia</taxon>
    </lineage>
</organism>
<gene>
    <name evidence="2" type="ORF">GCM10009836_66420</name>
</gene>
<dbReference type="EMBL" id="BAAAQK010000028">
    <property type="protein sequence ID" value="GAA1875854.1"/>
    <property type="molecule type" value="Genomic_DNA"/>
</dbReference>
<feature type="region of interest" description="Disordered" evidence="1">
    <location>
        <begin position="1"/>
        <end position="81"/>
    </location>
</feature>
<feature type="compositionally biased region" description="Low complexity" evidence="1">
    <location>
        <begin position="13"/>
        <end position="33"/>
    </location>
</feature>
<dbReference type="Proteomes" id="UP001500449">
    <property type="component" value="Unassembled WGS sequence"/>
</dbReference>
<reference evidence="2 3" key="1">
    <citation type="journal article" date="2019" name="Int. J. Syst. Evol. Microbiol.">
        <title>The Global Catalogue of Microorganisms (GCM) 10K type strain sequencing project: providing services to taxonomists for standard genome sequencing and annotation.</title>
        <authorList>
            <consortium name="The Broad Institute Genomics Platform"/>
            <consortium name="The Broad Institute Genome Sequencing Center for Infectious Disease"/>
            <person name="Wu L."/>
            <person name="Ma J."/>
        </authorList>
    </citation>
    <scope>NUCLEOTIDE SEQUENCE [LARGE SCALE GENOMIC DNA]</scope>
    <source>
        <strain evidence="2 3">JCM 16009</strain>
    </source>
</reference>
<keyword evidence="3" id="KW-1185">Reference proteome</keyword>
<proteinExistence type="predicted"/>
<accession>A0ABN2NMG9</accession>
<feature type="compositionally biased region" description="Basic residues" evidence="1">
    <location>
        <begin position="1"/>
        <end position="10"/>
    </location>
</feature>
<evidence type="ECO:0000313" key="2">
    <source>
        <dbReference type="EMBL" id="GAA1875854.1"/>
    </source>
</evidence>
<protein>
    <submittedName>
        <fullName evidence="2">Uncharacterized protein</fullName>
    </submittedName>
</protein>
<evidence type="ECO:0000313" key="3">
    <source>
        <dbReference type="Proteomes" id="UP001500449"/>
    </source>
</evidence>
<comment type="caution">
    <text evidence="2">The sequence shown here is derived from an EMBL/GenBank/DDBJ whole genome shotgun (WGS) entry which is preliminary data.</text>
</comment>